<protein>
    <submittedName>
        <fullName evidence="1">NADH dehydrogenase</fullName>
    </submittedName>
</protein>
<gene>
    <name evidence="1" type="ORF">BC343_21090</name>
</gene>
<dbReference type="EMBL" id="MBTF01000002">
    <property type="protein sequence ID" value="OOQ61460.1"/>
    <property type="molecule type" value="Genomic_DNA"/>
</dbReference>
<keyword evidence="2" id="KW-1185">Reference proteome</keyword>
<dbReference type="RefSeq" id="WP_078346748.1">
    <property type="nucleotide sequence ID" value="NZ_MBTF01000002.1"/>
</dbReference>
<comment type="caution">
    <text evidence="1">The sequence shown here is derived from an EMBL/GenBank/DDBJ whole genome shotgun (WGS) entry which is preliminary data.</text>
</comment>
<accession>A0A1S9PKI5</accession>
<name>A0A1S9PKI5_9SPHI</name>
<proteinExistence type="predicted"/>
<dbReference type="OrthoDB" id="9810122at2"/>
<dbReference type="Proteomes" id="UP000189739">
    <property type="component" value="Unassembled WGS sequence"/>
</dbReference>
<dbReference type="STRING" id="1792845.BC343_21090"/>
<evidence type="ECO:0000313" key="1">
    <source>
        <dbReference type="EMBL" id="OOQ61460.1"/>
    </source>
</evidence>
<dbReference type="AlphaFoldDB" id="A0A1S9PKI5"/>
<reference evidence="1 2" key="1">
    <citation type="submission" date="2016-07" db="EMBL/GenBank/DDBJ databases">
        <title>Genomic analysis of zinc-resistant bacterium Mucilaginibacter pedocola TBZ30.</title>
        <authorList>
            <person name="Huang J."/>
            <person name="Tang J."/>
        </authorList>
    </citation>
    <scope>NUCLEOTIDE SEQUENCE [LARGE SCALE GENOMIC DNA]</scope>
    <source>
        <strain evidence="1 2">TBZ30</strain>
    </source>
</reference>
<organism evidence="1 2">
    <name type="scientific">Mucilaginibacter pedocola</name>
    <dbReference type="NCBI Taxonomy" id="1792845"/>
    <lineage>
        <taxon>Bacteria</taxon>
        <taxon>Pseudomonadati</taxon>
        <taxon>Bacteroidota</taxon>
        <taxon>Sphingobacteriia</taxon>
        <taxon>Sphingobacteriales</taxon>
        <taxon>Sphingobacteriaceae</taxon>
        <taxon>Mucilaginibacter</taxon>
    </lineage>
</organism>
<evidence type="ECO:0000313" key="2">
    <source>
        <dbReference type="Proteomes" id="UP000189739"/>
    </source>
</evidence>
<sequence length="305" mass="34093">MIKRLVKRLSGTIAHSVAGISQLNDETEILVIGAMLSKQQWLLPSTNINDHEFKIFSQFGDDGIIQYLIKHVAIENKLFIEFGVSNYQESNTRFLMMNNAWGGFVMDGSVNNMAHLQRQNWYWKYNLTSKAVFIDADNINGLLAATGFSNIGILHIDLDGNDYFILKEVELSKLNPSIIIMEYNATFGDERAITVPYNKSFDRTAAHHSNLFYGASLAALATEANNKGYAFIGCNLAGNNSYFVRRDLLNDKVKETSLQEGYKPSQFKEGRDKNGALTLHGAAERAKAISGLEVLNIESGKMEVF</sequence>